<reference evidence="9" key="3">
    <citation type="submission" date="2025-09" db="UniProtKB">
        <authorList>
            <consortium name="Ensembl"/>
        </authorList>
    </citation>
    <scope>IDENTIFICATION</scope>
</reference>
<comment type="subcellular location">
    <subcellularLocation>
        <location evidence="1">Nucleus</location>
    </subcellularLocation>
</comment>
<name>H9G8H9_ANOCA</name>
<dbReference type="GO" id="GO:0045665">
    <property type="term" value="P:negative regulation of neuron differentiation"/>
    <property type="evidence" value="ECO:0000318"/>
    <property type="project" value="GO_Central"/>
</dbReference>
<feature type="region of interest" description="Disordered" evidence="6">
    <location>
        <begin position="190"/>
        <end position="223"/>
    </location>
</feature>
<proteinExistence type="predicted"/>
<keyword evidence="2" id="KW-0678">Repressor</keyword>
<accession>H9G8H9</accession>
<dbReference type="Gene3D" id="4.10.280.10">
    <property type="entry name" value="Helix-loop-helix DNA-binding domain"/>
    <property type="match status" value="1"/>
</dbReference>
<dbReference type="SUPFAM" id="SSF158457">
    <property type="entry name" value="Orange domain-like"/>
    <property type="match status" value="1"/>
</dbReference>
<dbReference type="GO" id="GO:0009952">
    <property type="term" value="P:anterior/posterior pattern specification"/>
    <property type="evidence" value="ECO:0000318"/>
    <property type="project" value="GO_Central"/>
</dbReference>
<feature type="domain" description="BHLH" evidence="7">
    <location>
        <begin position="1"/>
        <end position="35"/>
    </location>
</feature>
<dbReference type="HOGENOM" id="CLU_068550_1_2_1"/>
<dbReference type="GO" id="GO:0046983">
    <property type="term" value="F:protein dimerization activity"/>
    <property type="evidence" value="ECO:0007669"/>
    <property type="project" value="InterPro"/>
</dbReference>
<keyword evidence="4" id="KW-0804">Transcription</keyword>
<dbReference type="PANTHER" id="PTHR10985">
    <property type="entry name" value="BASIC HELIX-LOOP-HELIX TRANSCRIPTION FACTOR, HES-RELATED"/>
    <property type="match status" value="1"/>
</dbReference>
<evidence type="ECO:0000313" key="10">
    <source>
        <dbReference type="Proteomes" id="UP000001646"/>
    </source>
</evidence>
<dbReference type="GO" id="GO:0000978">
    <property type="term" value="F:RNA polymerase II cis-regulatory region sequence-specific DNA binding"/>
    <property type="evidence" value="ECO:0000318"/>
    <property type="project" value="GO_Central"/>
</dbReference>
<dbReference type="GO" id="GO:0007219">
    <property type="term" value="P:Notch signaling pathway"/>
    <property type="evidence" value="ECO:0000318"/>
    <property type="project" value="GO_Central"/>
</dbReference>
<dbReference type="Bgee" id="ENSACAG00000004091">
    <property type="expression patterns" value="Expressed in skeletal muscle tissue and 7 other cell types or tissues"/>
</dbReference>
<dbReference type="GO" id="GO:0000981">
    <property type="term" value="F:DNA-binding transcription factor activity, RNA polymerase II-specific"/>
    <property type="evidence" value="ECO:0000318"/>
    <property type="project" value="GO_Central"/>
</dbReference>
<sequence length="223" mass="22912">MLTPPPPIPLSQSSRHSKLEKADILEMTVKHLRGLQRAQRSAVLNTDPSVLGKYRAGFSECVNEVTRFLSTCEGVNAEVRTRLLGHLAGCMSQISAIRFPAAPQQPQPPPAAPGSQPVASFGQALVQVPATGALPKAGSGAPCKTVPREAPQVFGGFHLVPASDGQFAFLIPNAAFAPHGSNAAAPLFASTGAGSGGAPPSTNAVSPGSGAPSLPSDSVWRPW</sequence>
<evidence type="ECO:0000256" key="1">
    <source>
        <dbReference type="ARBA" id="ARBA00004123"/>
    </source>
</evidence>
<evidence type="ECO:0000256" key="2">
    <source>
        <dbReference type="ARBA" id="ARBA00022491"/>
    </source>
</evidence>
<keyword evidence="10" id="KW-1185">Reference proteome</keyword>
<dbReference type="Gene3D" id="6.10.250.980">
    <property type="match status" value="1"/>
</dbReference>
<evidence type="ECO:0000259" key="8">
    <source>
        <dbReference type="PROSITE" id="PS51054"/>
    </source>
</evidence>
<evidence type="ECO:0000259" key="7">
    <source>
        <dbReference type="PROSITE" id="PS50888"/>
    </source>
</evidence>
<keyword evidence="5" id="KW-0539">Nucleus</keyword>
<keyword evidence="3" id="KW-0805">Transcription regulation</keyword>
<dbReference type="InParanoid" id="H9G8H9"/>
<dbReference type="GO" id="GO:0050767">
    <property type="term" value="P:regulation of neurogenesis"/>
    <property type="evidence" value="ECO:0000318"/>
    <property type="project" value="GO_Central"/>
</dbReference>
<dbReference type="GeneTree" id="ENSGT00940000159619"/>
<organism evidence="9 10">
    <name type="scientific">Anolis carolinensis</name>
    <name type="common">Green anole</name>
    <name type="synonym">American chameleon</name>
    <dbReference type="NCBI Taxonomy" id="28377"/>
    <lineage>
        <taxon>Eukaryota</taxon>
        <taxon>Metazoa</taxon>
        <taxon>Chordata</taxon>
        <taxon>Craniata</taxon>
        <taxon>Vertebrata</taxon>
        <taxon>Euteleostomi</taxon>
        <taxon>Lepidosauria</taxon>
        <taxon>Squamata</taxon>
        <taxon>Bifurcata</taxon>
        <taxon>Unidentata</taxon>
        <taxon>Episquamata</taxon>
        <taxon>Toxicofera</taxon>
        <taxon>Iguania</taxon>
        <taxon>Dactyloidae</taxon>
        <taxon>Anolis</taxon>
    </lineage>
</organism>
<dbReference type="Pfam" id="PF07527">
    <property type="entry name" value="Hairy_orange"/>
    <property type="match status" value="1"/>
</dbReference>
<dbReference type="SMART" id="SM00511">
    <property type="entry name" value="ORANGE"/>
    <property type="match status" value="1"/>
</dbReference>
<evidence type="ECO:0000256" key="3">
    <source>
        <dbReference type="ARBA" id="ARBA00023015"/>
    </source>
</evidence>
<evidence type="ECO:0000313" key="9">
    <source>
        <dbReference type="Ensembl" id="ENSACAP00000003987.2"/>
    </source>
</evidence>
<dbReference type="Ensembl" id="ENSACAT00000004079.3">
    <property type="protein sequence ID" value="ENSACAP00000003987.2"/>
    <property type="gene ID" value="ENSACAG00000004091.3"/>
</dbReference>
<dbReference type="InterPro" id="IPR050370">
    <property type="entry name" value="HES_HEY"/>
</dbReference>
<protein>
    <submittedName>
        <fullName evidence="9">Uncharacterized protein</fullName>
    </submittedName>
</protein>
<dbReference type="InterPro" id="IPR036638">
    <property type="entry name" value="HLH_DNA-bd_sf"/>
</dbReference>
<dbReference type="AlphaFoldDB" id="H9G8H9"/>
<dbReference type="PROSITE" id="PS50888">
    <property type="entry name" value="BHLH"/>
    <property type="match status" value="1"/>
</dbReference>
<evidence type="ECO:0000256" key="4">
    <source>
        <dbReference type="ARBA" id="ARBA00023163"/>
    </source>
</evidence>
<dbReference type="eggNOG" id="KOG4304">
    <property type="taxonomic scope" value="Eukaryota"/>
</dbReference>
<dbReference type="STRING" id="28377.ENSACAP00000003987"/>
<dbReference type="GO" id="GO:0006357">
    <property type="term" value="P:regulation of transcription by RNA polymerase II"/>
    <property type="evidence" value="ECO:0000318"/>
    <property type="project" value="GO_Central"/>
</dbReference>
<evidence type="ECO:0000256" key="5">
    <source>
        <dbReference type="ARBA" id="ARBA00023242"/>
    </source>
</evidence>
<evidence type="ECO:0000256" key="6">
    <source>
        <dbReference type="SAM" id="MobiDB-lite"/>
    </source>
</evidence>
<dbReference type="PROSITE" id="PS51054">
    <property type="entry name" value="ORANGE"/>
    <property type="match status" value="1"/>
</dbReference>
<dbReference type="InterPro" id="IPR011598">
    <property type="entry name" value="bHLH_dom"/>
</dbReference>
<reference evidence="9" key="1">
    <citation type="submission" date="2009-12" db="EMBL/GenBank/DDBJ databases">
        <title>The Genome Sequence of Anolis carolinensis (Green Anole Lizard).</title>
        <authorList>
            <consortium name="The Genome Sequencing Platform"/>
            <person name="Di Palma F."/>
            <person name="Alfoldi J."/>
            <person name="Heiman D."/>
            <person name="Young S."/>
            <person name="Grabherr M."/>
            <person name="Johnson J."/>
            <person name="Lander E.S."/>
            <person name="Lindblad-Toh K."/>
        </authorList>
    </citation>
    <scope>NUCLEOTIDE SEQUENCE [LARGE SCALE GENOMIC DNA]</scope>
    <source>
        <strain evidence="9">JBL SC #1</strain>
    </source>
</reference>
<dbReference type="GO" id="GO:0005634">
    <property type="term" value="C:nucleus"/>
    <property type="evidence" value="ECO:0000318"/>
    <property type="project" value="GO_Central"/>
</dbReference>
<feature type="domain" description="Orange" evidence="8">
    <location>
        <begin position="54"/>
        <end position="87"/>
    </location>
</feature>
<dbReference type="Pfam" id="PF00010">
    <property type="entry name" value="HLH"/>
    <property type="match status" value="1"/>
</dbReference>
<dbReference type="InterPro" id="IPR003650">
    <property type="entry name" value="Orange_dom"/>
</dbReference>
<dbReference type="Proteomes" id="UP000001646">
    <property type="component" value="Unplaced"/>
</dbReference>
<reference evidence="9" key="2">
    <citation type="submission" date="2025-08" db="UniProtKB">
        <authorList>
            <consortium name="Ensembl"/>
        </authorList>
    </citation>
    <scope>IDENTIFICATION</scope>
</reference>